<comment type="caution">
    <text evidence="1">The sequence shown here is derived from an EMBL/GenBank/DDBJ whole genome shotgun (WGS) entry which is preliminary data.</text>
</comment>
<proteinExistence type="predicted"/>
<dbReference type="InterPro" id="IPR014942">
    <property type="entry name" value="AbiEii"/>
</dbReference>
<accession>A0ABN0VS01</accession>
<keyword evidence="2" id="KW-1185">Reference proteome</keyword>
<evidence type="ECO:0008006" key="3">
    <source>
        <dbReference type="Google" id="ProtNLM"/>
    </source>
</evidence>
<protein>
    <recommendedName>
        <fullName evidence="3">Nucleotidyl transferase AbiEii/AbiGii toxin family protein</fullName>
    </recommendedName>
</protein>
<name>A0ABN0VS01_9ACTN</name>
<evidence type="ECO:0000313" key="2">
    <source>
        <dbReference type="Proteomes" id="UP001501822"/>
    </source>
</evidence>
<dbReference type="Pfam" id="PF08843">
    <property type="entry name" value="AbiEii"/>
    <property type="match status" value="1"/>
</dbReference>
<dbReference type="Proteomes" id="UP001501822">
    <property type="component" value="Unassembled WGS sequence"/>
</dbReference>
<sequence length="225" mass="25353">MGLNMPPFHRRLIDAGLDLCEEYGLFLAGGHAMRAHGLVDRPSQDIDFATDHPLPVEELTARVAAGYQAKGFAVEVKPGNYRFARLLVSDMRTGEACEVDLMKATLRVSPVVVDSCPVVGFDDAIGLKMRAVHDRGIARDLIDAASLAGEYSFERLEWLCRSHERDFSLQRLASRLEAAEFLDDQEFEDYGLTLEEVRRVKRFAAEWAQDINLRLLEEEEVDLNL</sequence>
<dbReference type="RefSeq" id="WP_252808281.1">
    <property type="nucleotide sequence ID" value="NZ_BAAABM010000003.1"/>
</dbReference>
<organism evidence="1 2">
    <name type="scientific">Actinoallomurus spadix</name>
    <dbReference type="NCBI Taxonomy" id="79912"/>
    <lineage>
        <taxon>Bacteria</taxon>
        <taxon>Bacillati</taxon>
        <taxon>Actinomycetota</taxon>
        <taxon>Actinomycetes</taxon>
        <taxon>Streptosporangiales</taxon>
        <taxon>Thermomonosporaceae</taxon>
        <taxon>Actinoallomurus</taxon>
    </lineage>
</organism>
<dbReference type="EMBL" id="BAAABM010000003">
    <property type="protein sequence ID" value="GAA0315346.1"/>
    <property type="molecule type" value="Genomic_DNA"/>
</dbReference>
<evidence type="ECO:0000313" key="1">
    <source>
        <dbReference type="EMBL" id="GAA0315346.1"/>
    </source>
</evidence>
<gene>
    <name evidence="1" type="ORF">GCM10010151_01690</name>
</gene>
<reference evidence="1 2" key="1">
    <citation type="journal article" date="2019" name="Int. J. Syst. Evol. Microbiol.">
        <title>The Global Catalogue of Microorganisms (GCM) 10K type strain sequencing project: providing services to taxonomists for standard genome sequencing and annotation.</title>
        <authorList>
            <consortium name="The Broad Institute Genomics Platform"/>
            <consortium name="The Broad Institute Genome Sequencing Center for Infectious Disease"/>
            <person name="Wu L."/>
            <person name="Ma J."/>
        </authorList>
    </citation>
    <scope>NUCLEOTIDE SEQUENCE [LARGE SCALE GENOMIC DNA]</scope>
    <source>
        <strain evidence="1 2">JCM 3146</strain>
    </source>
</reference>